<keyword evidence="1" id="KW-0238">DNA-binding</keyword>
<dbReference type="OrthoDB" id="5074395at2"/>
<comment type="caution">
    <text evidence="3">The sequence shown here is derived from an EMBL/GenBank/DDBJ whole genome shotgun (WGS) entry which is preliminary data.</text>
</comment>
<dbReference type="Pfam" id="PF01381">
    <property type="entry name" value="HTH_3"/>
    <property type="match status" value="1"/>
</dbReference>
<feature type="domain" description="HTH cro/C1-type" evidence="2">
    <location>
        <begin position="22"/>
        <end position="82"/>
    </location>
</feature>
<dbReference type="PANTHER" id="PTHR46797">
    <property type="entry name" value="HTH-TYPE TRANSCRIPTIONAL REGULATOR"/>
    <property type="match status" value="1"/>
</dbReference>
<dbReference type="GO" id="GO:0003700">
    <property type="term" value="F:DNA-binding transcription factor activity"/>
    <property type="evidence" value="ECO:0007669"/>
    <property type="project" value="TreeGrafter"/>
</dbReference>
<dbReference type="SMART" id="SM00530">
    <property type="entry name" value="HTH_XRE"/>
    <property type="match status" value="1"/>
</dbReference>
<dbReference type="RefSeq" id="WP_113853044.1">
    <property type="nucleotide sequence ID" value="NZ_PDCH01000003.1"/>
</dbReference>
<evidence type="ECO:0000259" key="2">
    <source>
        <dbReference type="PROSITE" id="PS50943"/>
    </source>
</evidence>
<gene>
    <name evidence="3" type="ORF">CRD59_02605</name>
</gene>
<dbReference type="EMBL" id="PDCH01000003">
    <property type="protein sequence ID" value="RBP99641.1"/>
    <property type="molecule type" value="Genomic_DNA"/>
</dbReference>
<dbReference type="Gene3D" id="1.10.260.40">
    <property type="entry name" value="lambda repressor-like DNA-binding domains"/>
    <property type="match status" value="1"/>
</dbReference>
<organism evidence="3 4">
    <name type="scientific">Bifidobacterium xylocopae</name>
    <dbReference type="NCBI Taxonomy" id="2493119"/>
    <lineage>
        <taxon>Bacteria</taxon>
        <taxon>Bacillati</taxon>
        <taxon>Actinomycetota</taxon>
        <taxon>Actinomycetes</taxon>
        <taxon>Bifidobacteriales</taxon>
        <taxon>Bifidobacteriaceae</taxon>
        <taxon>Bifidobacterium</taxon>
    </lineage>
</organism>
<sequence length="95" mass="10400">MPQAVFTDEEWVTFAREFGRNLQRLRSERNLSQEQLAAATGLSRSQCQRLEAGANRSGQPSNPSLRNLLALATALNTDLTTLVPEALACNANKQA</sequence>
<dbReference type="CDD" id="cd00093">
    <property type="entry name" value="HTH_XRE"/>
    <property type="match status" value="1"/>
</dbReference>
<dbReference type="Proteomes" id="UP000252345">
    <property type="component" value="Unassembled WGS sequence"/>
</dbReference>
<accession>A0A366KG25</accession>
<dbReference type="PANTHER" id="PTHR46797:SF1">
    <property type="entry name" value="METHYLPHOSPHONATE SYNTHASE"/>
    <property type="match status" value="1"/>
</dbReference>
<dbReference type="SUPFAM" id="SSF47413">
    <property type="entry name" value="lambda repressor-like DNA-binding domains"/>
    <property type="match status" value="1"/>
</dbReference>
<protein>
    <submittedName>
        <fullName evidence="3">Transcriptional regulator</fullName>
    </submittedName>
</protein>
<dbReference type="InterPro" id="IPR010982">
    <property type="entry name" value="Lambda_DNA-bd_dom_sf"/>
</dbReference>
<dbReference type="InterPro" id="IPR050807">
    <property type="entry name" value="TransReg_Diox_bact_type"/>
</dbReference>
<dbReference type="GO" id="GO:0005829">
    <property type="term" value="C:cytosol"/>
    <property type="evidence" value="ECO:0007669"/>
    <property type="project" value="TreeGrafter"/>
</dbReference>
<proteinExistence type="predicted"/>
<name>A0A366KG25_9BIFI</name>
<evidence type="ECO:0000313" key="4">
    <source>
        <dbReference type="Proteomes" id="UP000252345"/>
    </source>
</evidence>
<dbReference type="PROSITE" id="PS50943">
    <property type="entry name" value="HTH_CROC1"/>
    <property type="match status" value="1"/>
</dbReference>
<evidence type="ECO:0000256" key="1">
    <source>
        <dbReference type="ARBA" id="ARBA00023125"/>
    </source>
</evidence>
<keyword evidence="4" id="KW-1185">Reference proteome</keyword>
<evidence type="ECO:0000313" key="3">
    <source>
        <dbReference type="EMBL" id="RBP99641.1"/>
    </source>
</evidence>
<reference evidence="3 4" key="1">
    <citation type="submission" date="2017-10" db="EMBL/GenBank/DDBJ databases">
        <title>Bifidobacterium xylocopum sp. nov. and Bifidobacterium aemilianum sp. nov., from the carpenter bee (Xylocopa violacea) digestive tract.</title>
        <authorList>
            <person name="Alberoni D."/>
            <person name="Baffoni L."/>
            <person name="Di Gioia D."/>
            <person name="Gaggia F."/>
            <person name="Biavati B."/>
        </authorList>
    </citation>
    <scope>NUCLEOTIDE SEQUENCE [LARGE SCALE GENOMIC DNA]</scope>
    <source>
        <strain evidence="3 4">XV2</strain>
    </source>
</reference>
<dbReference type="AlphaFoldDB" id="A0A366KG25"/>
<dbReference type="GO" id="GO:0003677">
    <property type="term" value="F:DNA binding"/>
    <property type="evidence" value="ECO:0007669"/>
    <property type="project" value="UniProtKB-KW"/>
</dbReference>
<dbReference type="InterPro" id="IPR001387">
    <property type="entry name" value="Cro/C1-type_HTH"/>
</dbReference>